<dbReference type="InterPro" id="IPR001650">
    <property type="entry name" value="Helicase_C-like"/>
</dbReference>
<evidence type="ECO:0000313" key="12">
    <source>
        <dbReference type="EMBL" id="WOT01343.1"/>
    </source>
</evidence>
<feature type="compositionally biased region" description="Basic residues" evidence="9">
    <location>
        <begin position="1390"/>
        <end position="1405"/>
    </location>
</feature>
<dbReference type="SUPFAM" id="SSF52540">
    <property type="entry name" value="P-loop containing nucleoside triphosphate hydrolases"/>
    <property type="match status" value="1"/>
</dbReference>
<dbReference type="Pfam" id="PF00271">
    <property type="entry name" value="Helicase_C"/>
    <property type="match status" value="1"/>
</dbReference>
<dbReference type="Pfam" id="PF23236">
    <property type="entry name" value="WHD_2nd_Lhr"/>
    <property type="match status" value="1"/>
</dbReference>
<reference evidence="12" key="2">
    <citation type="submission" date="2023-10" db="EMBL/GenBank/DDBJ databases">
        <authorList>
            <person name="Choi B."/>
        </authorList>
    </citation>
    <scope>NUCLEOTIDE SEQUENCE</scope>
    <source>
        <strain evidence="12">UMB0763</strain>
    </source>
</reference>
<feature type="domain" description="Helicase ATP-binding" evidence="10">
    <location>
        <begin position="32"/>
        <end position="247"/>
    </location>
</feature>
<dbReference type="SMART" id="SM00490">
    <property type="entry name" value="HELICc"/>
    <property type="match status" value="1"/>
</dbReference>
<keyword evidence="4 12" id="KW-0347">Helicase</keyword>
<reference evidence="12" key="1">
    <citation type="submission" date="2017-12" db="EMBL/GenBank/DDBJ databases">
        <authorList>
            <person name="Thomas-White K."/>
            <person name="Wolfe A.J."/>
        </authorList>
    </citation>
    <scope>NUCLEOTIDE SEQUENCE</scope>
    <source>
        <strain evidence="12">UMB0763</strain>
    </source>
</reference>
<feature type="region of interest" description="Disordered" evidence="9">
    <location>
        <begin position="338"/>
        <end position="371"/>
    </location>
</feature>
<keyword evidence="3" id="KW-0378">Hydrolase</keyword>
<feature type="region of interest" description="Disordered" evidence="9">
    <location>
        <begin position="133"/>
        <end position="152"/>
    </location>
</feature>
<dbReference type="GO" id="GO:0006281">
    <property type="term" value="P:DNA repair"/>
    <property type="evidence" value="ECO:0007669"/>
    <property type="project" value="UniProtKB-KW"/>
</dbReference>
<keyword evidence="6" id="KW-0238">DNA-binding</keyword>
<dbReference type="Gene3D" id="3.40.50.300">
    <property type="entry name" value="P-loop containing nucleotide triphosphate hydrolases"/>
    <property type="match status" value="2"/>
</dbReference>
<evidence type="ECO:0000256" key="4">
    <source>
        <dbReference type="ARBA" id="ARBA00022806"/>
    </source>
</evidence>
<evidence type="ECO:0000256" key="8">
    <source>
        <dbReference type="ARBA" id="ARBA00023235"/>
    </source>
</evidence>
<dbReference type="InterPro" id="IPR052511">
    <property type="entry name" value="ATP-dep_Helicase"/>
</dbReference>
<keyword evidence="2" id="KW-0227">DNA damage</keyword>
<dbReference type="Pfam" id="PF19306">
    <property type="entry name" value="WHD_Lhr"/>
    <property type="match status" value="1"/>
</dbReference>
<evidence type="ECO:0000256" key="7">
    <source>
        <dbReference type="ARBA" id="ARBA00023204"/>
    </source>
</evidence>
<feature type="compositionally biased region" description="Basic residues" evidence="9">
    <location>
        <begin position="1682"/>
        <end position="1694"/>
    </location>
</feature>
<evidence type="ECO:0000256" key="2">
    <source>
        <dbReference type="ARBA" id="ARBA00022763"/>
    </source>
</evidence>
<evidence type="ECO:0000256" key="6">
    <source>
        <dbReference type="ARBA" id="ARBA00023125"/>
    </source>
</evidence>
<dbReference type="Pfam" id="PF08494">
    <property type="entry name" value="DEAD_assoc"/>
    <property type="match status" value="1"/>
</dbReference>
<dbReference type="Pfam" id="PF00270">
    <property type="entry name" value="DEAD"/>
    <property type="match status" value="1"/>
</dbReference>
<dbReference type="InterPro" id="IPR055369">
    <property type="entry name" value="WH2_Lhr"/>
</dbReference>
<dbReference type="InterPro" id="IPR011545">
    <property type="entry name" value="DEAD/DEAH_box_helicase_dom"/>
</dbReference>
<keyword evidence="5" id="KW-0067">ATP-binding</keyword>
<organism evidence="12 13">
    <name type="scientific">Corynebacterium pyruviciproducens</name>
    <dbReference type="NCBI Taxonomy" id="598660"/>
    <lineage>
        <taxon>Bacteria</taxon>
        <taxon>Bacillati</taxon>
        <taxon>Actinomycetota</taxon>
        <taxon>Actinomycetes</taxon>
        <taxon>Mycobacteriales</taxon>
        <taxon>Corynebacteriaceae</taxon>
        <taxon>Corynebacterium</taxon>
    </lineage>
</organism>
<evidence type="ECO:0000256" key="5">
    <source>
        <dbReference type="ARBA" id="ARBA00022840"/>
    </source>
</evidence>
<dbReference type="Proteomes" id="UP000234560">
    <property type="component" value="Chromosome"/>
</dbReference>
<dbReference type="PANTHER" id="PTHR47962:SF5">
    <property type="entry name" value="ATP-DEPENDENT HELICASE LHR-RELATED"/>
    <property type="match status" value="1"/>
</dbReference>
<name>A0AAF0YU70_9CORY</name>
<evidence type="ECO:0000256" key="1">
    <source>
        <dbReference type="ARBA" id="ARBA00022741"/>
    </source>
</evidence>
<feature type="compositionally biased region" description="Low complexity" evidence="9">
    <location>
        <begin position="359"/>
        <end position="371"/>
    </location>
</feature>
<dbReference type="CDD" id="cd17922">
    <property type="entry name" value="DEXHc_LHR-like"/>
    <property type="match status" value="1"/>
</dbReference>
<feature type="region of interest" description="Disordered" evidence="9">
    <location>
        <begin position="1384"/>
        <end position="1441"/>
    </location>
</feature>
<dbReference type="InterPro" id="IPR055368">
    <property type="entry name" value="WH3_Lhr"/>
</dbReference>
<dbReference type="PROSITE" id="PS51194">
    <property type="entry name" value="HELICASE_CTER"/>
    <property type="match status" value="1"/>
</dbReference>
<dbReference type="GO" id="GO:0003677">
    <property type="term" value="F:DNA binding"/>
    <property type="evidence" value="ECO:0007669"/>
    <property type="project" value="UniProtKB-KW"/>
</dbReference>
<feature type="domain" description="Helicase C-terminal" evidence="11">
    <location>
        <begin position="390"/>
        <end position="570"/>
    </location>
</feature>
<keyword evidence="7" id="KW-0234">DNA repair</keyword>
<evidence type="ECO:0000259" key="11">
    <source>
        <dbReference type="PROSITE" id="PS51194"/>
    </source>
</evidence>
<accession>A0AAF0YU70</accession>
<dbReference type="EMBL" id="CP136958">
    <property type="protein sequence ID" value="WOT01343.1"/>
    <property type="molecule type" value="Genomic_DNA"/>
</dbReference>
<dbReference type="RefSeq" id="WP_101679219.1">
    <property type="nucleotide sequence ID" value="NZ_CP136958.1"/>
</dbReference>
<feature type="region of interest" description="Disordered" evidence="9">
    <location>
        <begin position="278"/>
        <end position="308"/>
    </location>
</feature>
<feature type="region of interest" description="Disordered" evidence="9">
    <location>
        <begin position="1636"/>
        <end position="1694"/>
    </location>
</feature>
<keyword evidence="1" id="KW-0547">Nucleotide-binding</keyword>
<dbReference type="InterPro" id="IPR014001">
    <property type="entry name" value="Helicase_ATP-bd"/>
</dbReference>
<feature type="compositionally biased region" description="Acidic residues" evidence="9">
    <location>
        <begin position="296"/>
        <end position="307"/>
    </location>
</feature>
<dbReference type="InterPro" id="IPR013701">
    <property type="entry name" value="Lhr-like_DEAD/DEAH_assoc"/>
</dbReference>
<dbReference type="GO" id="GO:0016887">
    <property type="term" value="F:ATP hydrolysis activity"/>
    <property type="evidence" value="ECO:0007669"/>
    <property type="project" value="TreeGrafter"/>
</dbReference>
<evidence type="ECO:0000259" key="10">
    <source>
        <dbReference type="PROSITE" id="PS51192"/>
    </source>
</evidence>
<dbReference type="SMART" id="SM00487">
    <property type="entry name" value="DEXDc"/>
    <property type="match status" value="1"/>
</dbReference>
<evidence type="ECO:0000256" key="3">
    <source>
        <dbReference type="ARBA" id="ARBA00022801"/>
    </source>
</evidence>
<dbReference type="PANTHER" id="PTHR47962">
    <property type="entry name" value="ATP-DEPENDENT HELICASE LHR-RELATED-RELATED"/>
    <property type="match status" value="1"/>
</dbReference>
<dbReference type="KEGG" id="cpyr:CYJ47_08640"/>
<dbReference type="PROSITE" id="PS51192">
    <property type="entry name" value="HELICASE_ATP_BIND_1"/>
    <property type="match status" value="1"/>
</dbReference>
<evidence type="ECO:0000313" key="13">
    <source>
        <dbReference type="Proteomes" id="UP000234560"/>
    </source>
</evidence>
<gene>
    <name evidence="12" type="ORF">CYJ47_08640</name>
</gene>
<sequence length="1694" mass="182256">MADSFLSRFRPQVSTWFSDVFAAPTAVQESAWREISEGKNALVVAPTGSGKTLAAFLWAINSLVVPEGQLTLTTNSVGASRSAIPARDKGAGVRVLYISPLKALGVDVESNLHAPLLGISRTAEKLGQPVPQISIGVRSGDTPQSERSRQVRNPPDILITTPESLYLMLTSKAKDILSSVDTVIVDEIHALAGTKRGVHLALSLERLVELVSSGAHPGHVQRIGLSATVRPLERVASFLSGVEPVSIVAPAAEKRWDLTVHVPVEDMSDLPTPEVGSRIGSSLVDDPHSLTVPIGSEEDDDGDDEDDVFTRGPVVPSVAGVAGVESVAGIESLASVESVAGEPSPTPLVSVVPDPARSETPAETETPTPIAAPVAEDSALPTSNSIWPFIEQQLFEEVMEHDSTLVFVNSRRSAERLTSRLNELYATKFAPEALNPPGRRDPAQLMKQTDVAGAAAPVIARAHHGSVSKEERALTEDQLKSGELKAVVSTSSLELGIDMGAVGLVIQVESPPSVASGLQRVGRAGHAVGAISEGSFYPKHRADLVQTAVTVERMRRGLIEELTVPRNALDVLLQQTVAHVSQHDISADAWFDIVRRAYPYTTLDREVFDSVIDLASGAYPSTDFADLKPRIVFDRVTGMLSARPGAQRVAVLSGGTIPDRGLFGVFLVGGGEGSAPRRVGELDEEMVYESRVGDVFTLGATSWRIEEITRDQVLVTPAPGHTGRLPFWSGGQAGRPAELGEAVGEFRREAVGNRERLSGLGLDQWAEDNLLQFLSEQQEATGVVPDEKTLVLERFRDELGDWRVVLHSPYGRGVNAAWALAVGARVAELTGMDAQAVAGDDGIVLRLPEGDKEPGSDLFFFDPDEIESLVTERVGNSALFASRFRECASRALLLPRRNPGKRAPLWQQRQRAEQLLDVARKYPSFPIILETVRECMQDVYDIDALIRLMKNLRLRQVRIAEVTTDQPSPFSSSLLFNYTGGFMYEGDTPLAEKRAAALALDPSLLAKLLGTVELRELLSQEVIDEVDRELRRVADGRRARTPEEFADTLRIVGPIPVDQVSEHVEFGEGERALALIRQHLGNRVMEIRFGGRDHVALAQDAALIRDGLGVPIPAGVTAKRDEVPDALEQLVNRFARSRGPFTSADVAHTFGVGVSVVHGVIRQLVHSKKLVEGHFREGVEELEYCAADVLRKIRTRSLAAARAEAEPVSHSAFARFLPQWQQVAPVGVTPALRGEDGVFSVIEQLAGVRLPASAWESVVLPSRVGDYAPQMLDALTSDGEVLIVGAGSAGAQDPWIMLLPAEYAPQLIPEQPEATLTAVQESILEVVSRGGGYFFPQIVAEVRGGEFDLGLGNTVEPATVQEAMWGLVELGLLSPDTFEPVRARLNGGKTAHKVKRRPRRSRLRMGRTSFSHSQRPSTPPDMQGRWSVPPAPETEPTNRSVAHGEAWLDRYGVVTRGSVVNENVIGGFALAYKVLSGFEETGKAMRGYVVEGLGAAQFSTPAVIDRIRAHSDSADVDGWPSGTKEPQTYVLAATDPANPYGAALPWPEGAHVTRSAGALVVLVDGLLTAHLTRGGRVLTTFFDGLPEPVESSVQRVVTALESVSRVRFNVEKLDGEPALTSPLTEAFRRAGAGITPKGIRIGGHRGTASVTPGTRATPGTGVAPGARGGEDDGSQSTPPLVRTRRRGGYPRARR</sequence>
<dbReference type="GO" id="GO:0004386">
    <property type="term" value="F:helicase activity"/>
    <property type="evidence" value="ECO:0007669"/>
    <property type="project" value="UniProtKB-KW"/>
</dbReference>
<dbReference type="Pfam" id="PF23235">
    <property type="entry name" value="WHD_3rd_Lhr"/>
    <property type="match status" value="1"/>
</dbReference>
<protein>
    <submittedName>
        <fullName evidence="12">DEAD/DEAH box helicase</fullName>
    </submittedName>
</protein>
<dbReference type="InterPro" id="IPR055367">
    <property type="entry name" value="WH4_Lhr"/>
</dbReference>
<dbReference type="Pfam" id="PF23234">
    <property type="entry name" value="WHD_4th_Lhr"/>
    <property type="match status" value="1"/>
</dbReference>
<dbReference type="GO" id="GO:0005524">
    <property type="term" value="F:ATP binding"/>
    <property type="evidence" value="ECO:0007669"/>
    <property type="project" value="UniProtKB-KW"/>
</dbReference>
<dbReference type="InterPro" id="IPR027417">
    <property type="entry name" value="P-loop_NTPase"/>
</dbReference>
<proteinExistence type="predicted"/>
<keyword evidence="8" id="KW-0413">Isomerase</keyword>
<dbReference type="InterPro" id="IPR045628">
    <property type="entry name" value="Lhr_WH_dom"/>
</dbReference>
<evidence type="ECO:0000256" key="9">
    <source>
        <dbReference type="SAM" id="MobiDB-lite"/>
    </source>
</evidence>